<dbReference type="RefSeq" id="WP_110309207.1">
    <property type="nucleotide sequence ID" value="NZ_QICL01000001.1"/>
</dbReference>
<keyword evidence="3" id="KW-1185">Reference proteome</keyword>
<keyword evidence="1" id="KW-1133">Transmembrane helix</keyword>
<sequence>MDILNGFLSFFVPLFLVLVYYWYVTIPLIAIAIFGYIKTKNEGLKRAIRIFFAFLILSVVGILAMLINNG</sequence>
<comment type="caution">
    <text evidence="2">The sequence shown here is derived from an EMBL/GenBank/DDBJ whole genome shotgun (WGS) entry which is preliminary data.</text>
</comment>
<name>A0A2V3PUF3_9BACT</name>
<protein>
    <submittedName>
        <fullName evidence="2">Uncharacterized protein</fullName>
    </submittedName>
</protein>
<keyword evidence="1" id="KW-0472">Membrane</keyword>
<evidence type="ECO:0000256" key="1">
    <source>
        <dbReference type="SAM" id="Phobius"/>
    </source>
</evidence>
<gene>
    <name evidence="2" type="ORF">CLV62_101528</name>
</gene>
<dbReference type="AlphaFoldDB" id="A0A2V3PUF3"/>
<accession>A0A2V3PUF3</accession>
<organism evidence="2 3">
    <name type="scientific">Dysgonomonas alginatilytica</name>
    <dbReference type="NCBI Taxonomy" id="1605892"/>
    <lineage>
        <taxon>Bacteria</taxon>
        <taxon>Pseudomonadati</taxon>
        <taxon>Bacteroidota</taxon>
        <taxon>Bacteroidia</taxon>
        <taxon>Bacteroidales</taxon>
        <taxon>Dysgonomonadaceae</taxon>
        <taxon>Dysgonomonas</taxon>
    </lineage>
</organism>
<dbReference type="EMBL" id="QICL01000001">
    <property type="protein sequence ID" value="PXV69259.1"/>
    <property type="molecule type" value="Genomic_DNA"/>
</dbReference>
<dbReference type="OrthoDB" id="9934529at2"/>
<proteinExistence type="predicted"/>
<evidence type="ECO:0000313" key="2">
    <source>
        <dbReference type="EMBL" id="PXV69259.1"/>
    </source>
</evidence>
<dbReference type="Proteomes" id="UP000247973">
    <property type="component" value="Unassembled WGS sequence"/>
</dbReference>
<evidence type="ECO:0000313" key="3">
    <source>
        <dbReference type="Proteomes" id="UP000247973"/>
    </source>
</evidence>
<reference evidence="2 3" key="1">
    <citation type="submission" date="2018-03" db="EMBL/GenBank/DDBJ databases">
        <title>Genomic Encyclopedia of Archaeal and Bacterial Type Strains, Phase II (KMG-II): from individual species to whole genera.</title>
        <authorList>
            <person name="Goeker M."/>
        </authorList>
    </citation>
    <scope>NUCLEOTIDE SEQUENCE [LARGE SCALE GENOMIC DNA]</scope>
    <source>
        <strain evidence="2 3">DSM 100214</strain>
    </source>
</reference>
<feature type="transmembrane region" description="Helical" evidence="1">
    <location>
        <begin position="48"/>
        <end position="67"/>
    </location>
</feature>
<feature type="transmembrane region" description="Helical" evidence="1">
    <location>
        <begin position="12"/>
        <end position="36"/>
    </location>
</feature>
<keyword evidence="1" id="KW-0812">Transmembrane</keyword>